<dbReference type="Proteomes" id="UP000198756">
    <property type="component" value="Unassembled WGS sequence"/>
</dbReference>
<evidence type="ECO:0000313" key="3">
    <source>
        <dbReference type="EMBL" id="SDA56236.1"/>
    </source>
</evidence>
<dbReference type="OrthoDB" id="9757650at2"/>
<reference evidence="4" key="1">
    <citation type="submission" date="2016-10" db="EMBL/GenBank/DDBJ databases">
        <authorList>
            <person name="Varghese N."/>
            <person name="Submissions S."/>
        </authorList>
    </citation>
    <scope>NUCLEOTIDE SEQUENCE [LARGE SCALE GENOMIC DNA]</scope>
    <source>
        <strain evidence="4">DSM 22703</strain>
    </source>
</reference>
<feature type="signal peptide" evidence="1">
    <location>
        <begin position="1"/>
        <end position="22"/>
    </location>
</feature>
<dbReference type="Pfam" id="PF01364">
    <property type="entry name" value="Peptidase_C25"/>
    <property type="match status" value="1"/>
</dbReference>
<feature type="domain" description="Gingipain" evidence="2">
    <location>
        <begin position="398"/>
        <end position="768"/>
    </location>
</feature>
<evidence type="ECO:0000259" key="2">
    <source>
        <dbReference type="Pfam" id="PF01364"/>
    </source>
</evidence>
<dbReference type="Gene3D" id="2.60.40.4070">
    <property type="match status" value="1"/>
</dbReference>
<dbReference type="InterPro" id="IPR001769">
    <property type="entry name" value="Gingipain"/>
</dbReference>
<dbReference type="GO" id="GO:0006508">
    <property type="term" value="P:proteolysis"/>
    <property type="evidence" value="ECO:0007669"/>
    <property type="project" value="InterPro"/>
</dbReference>
<feature type="chain" id="PRO_5011660367" evidence="1">
    <location>
        <begin position="23"/>
        <end position="1674"/>
    </location>
</feature>
<dbReference type="RefSeq" id="WP_092728901.1">
    <property type="nucleotide sequence ID" value="NZ_FMXE01000006.1"/>
</dbReference>
<protein>
    <submittedName>
        <fullName evidence="3">Peptidase family C25</fullName>
    </submittedName>
</protein>
<proteinExistence type="predicted"/>
<evidence type="ECO:0000256" key="1">
    <source>
        <dbReference type="SAM" id="SignalP"/>
    </source>
</evidence>
<accession>A0A1G5WER6</accession>
<dbReference type="InterPro" id="IPR029030">
    <property type="entry name" value="Caspase-like_dom_sf"/>
</dbReference>
<evidence type="ECO:0000313" key="4">
    <source>
        <dbReference type="Proteomes" id="UP000198756"/>
    </source>
</evidence>
<keyword evidence="1" id="KW-0732">Signal</keyword>
<sequence length="1674" mass="186888">MRLTKTLLTSLILIFALTSVKAQEPVWYDFSLTYYKIPTAQDGIYRISANSLQASGLNTSNLDPRMIRVFHRGKEVAIHVEGESDGKLDPQDFIDFYGIRNDAELDKKLYTKFSTIPNPYYNTYTDTTAFFLTVTPGTPGKRMSQRPVPASNLPLVSGFETEQLQVFSDQYSLGRAYTLGFRLSSYDIGQGWMGVQITKGAARDMPFSGLGTISNSGTAKLEIGLVGRSENPHLVTISAGPLTGTQRTLTQASFNGFEYPQLSLDLQMSDFNANGSLIVKVLPQGPQSVDNVSIAYAKITFRKPIQAGDFGPRQMIFPPGSQRAVINQVQNNYVAVDVTDLHNPQKVQVSKVGTAMSFTAAVPGQSSKIWIQPEGTVIAVGIMQKVKFRNYLTQASNYIIVGHRELEKASSKYANPLKMYAQHRASALGGGFDTLTVRMEELYDQFGYGEKSPVALYEFLRAYYPVHKPTHMLLAARSIAVFSQGRLNNQNVFYRKSPEAFAFQDLVPVGGYPFSDNVYVLGLDAENPEVPAMAVGRIPGKNAQQLSDYLDKAIEKDQVGVSEPWQKELIHLSGGVSEFELERYFSFLNGFKALAEGPFLGGKVTTYRKRSNSVVEVIDISGDLNEGRSMLTFFGHGAPTIIDIEIGFASDPTLGYANKGKYPIMLFNGCDYGSAYSTVYTQGEDWIITPNKGGAIVMANTSIGVDVYLRRYSDLFYSSAFADSTLIYRTIGEVKMEAEKNFVNLYGTNPLNYSHMEQMVMLGDPAIRIFPANKADYAVKVEEVSLGTFDDSPLSAISDSLKLSFLVRNLGIVNPDSLNFKIDRRLPDGTMLSFDPVKISSIYRSDTVVFSIPNFLLDAAGENQFTIALNTERTVPEMTFANNVITYTAFIPLSGTVNLFPTDFGIVNQKELKLITQAPGKLTESRTLIVQMDTTINFNSAFRKEIRSTTSGLVEWPVSLLAGNDSSTYYWRSRYQDPKVGETDAWTNSSFSFIPNTGNGWTQRVEDQLGQSQLENLELDQARKSWQYVQQKSSIEVFTVGSGVDSLNFRNTQFYLDNIPQIIDNVNNANSRLCPNGSIGLVAIDQKTLLPYLAVPVPGFDILDSRACGRVPQMIQSIQNAWITTPGNTILQDYVRGVKEGDYVVIFTVGSVNFDAWPDRAYQSLRAFGANEATLRALKSGDPYILYGRKGMRAGESIEIVGNPNFTQPASNQTLSFTTALEGYFTNGVILSPRIGPASSWERFFQNVNARNWINEEEFTRFDILGVAEDGQQRVLVENTLDKEIDLSFINPLSYPYLRLRYSMKDEKSTKPAQLDKWQVNFEGVPEGVLLEKNPGDRIRLREGQSTKIDFIFKNVSLYNFSDSIQVDWKMTNLTTKKLESISKKFPALKAGEQLEFTVEFNSIGRAGETELEVFANPRIQREQTFRNNMIDLGVAFVVEGDNSTSLLDVNFDGIYIMDGDLVSPNVMVTALLKNDQTLLYKRDTLGMEIFLKRNCEGCQFAKVNFSNPNLTWSPASASESFRVSFIPGPLEDGLYTLRITNEDSPQPYEITFEVVNESQITNFYPYPNPFSTSVRFVFTLTGSEIPDEIKIQIMTVTGKVVREILQNELGPIRIGNNITEYAWDGKDEFGDQLANGVYIYRVLIRKNGQFMEHRPTAGDRGFTKGYGKMYLLR</sequence>
<gene>
    <name evidence="3" type="ORF">SAMN03080617_01058</name>
</gene>
<dbReference type="Gene3D" id="3.40.50.1460">
    <property type="match status" value="1"/>
</dbReference>
<keyword evidence="4" id="KW-1185">Reference proteome</keyword>
<name>A0A1G5WER6_9BACT</name>
<dbReference type="SUPFAM" id="SSF52129">
    <property type="entry name" value="Caspase-like"/>
    <property type="match status" value="1"/>
</dbReference>
<dbReference type="STRING" id="279824.SAMN03080617_01058"/>
<organism evidence="3 4">
    <name type="scientific">Algoriphagus alkaliphilus</name>
    <dbReference type="NCBI Taxonomy" id="279824"/>
    <lineage>
        <taxon>Bacteria</taxon>
        <taxon>Pseudomonadati</taxon>
        <taxon>Bacteroidota</taxon>
        <taxon>Cytophagia</taxon>
        <taxon>Cytophagales</taxon>
        <taxon>Cyclobacteriaceae</taxon>
        <taxon>Algoriphagus</taxon>
    </lineage>
</organism>
<dbReference type="GO" id="GO:0008234">
    <property type="term" value="F:cysteine-type peptidase activity"/>
    <property type="evidence" value="ECO:0007669"/>
    <property type="project" value="InterPro"/>
</dbReference>
<dbReference type="EMBL" id="FMXE01000006">
    <property type="protein sequence ID" value="SDA56236.1"/>
    <property type="molecule type" value="Genomic_DNA"/>
</dbReference>